<keyword evidence="1" id="KW-1133">Transmembrane helix</keyword>
<name>A0A3M7PCJ5_BRAPC</name>
<organism evidence="2 3">
    <name type="scientific">Brachionus plicatilis</name>
    <name type="common">Marine rotifer</name>
    <name type="synonym">Brachionus muelleri</name>
    <dbReference type="NCBI Taxonomy" id="10195"/>
    <lineage>
        <taxon>Eukaryota</taxon>
        <taxon>Metazoa</taxon>
        <taxon>Spiralia</taxon>
        <taxon>Gnathifera</taxon>
        <taxon>Rotifera</taxon>
        <taxon>Eurotatoria</taxon>
        <taxon>Monogononta</taxon>
        <taxon>Pseudotrocha</taxon>
        <taxon>Ploima</taxon>
        <taxon>Brachionidae</taxon>
        <taxon>Brachionus</taxon>
    </lineage>
</organism>
<dbReference type="Proteomes" id="UP000276133">
    <property type="component" value="Unassembled WGS sequence"/>
</dbReference>
<gene>
    <name evidence="2" type="ORF">BpHYR1_029343</name>
</gene>
<proteinExistence type="predicted"/>
<dbReference type="EMBL" id="REGN01011923">
    <property type="protein sequence ID" value="RMZ96768.1"/>
    <property type="molecule type" value="Genomic_DNA"/>
</dbReference>
<feature type="transmembrane region" description="Helical" evidence="1">
    <location>
        <begin position="31"/>
        <end position="50"/>
    </location>
</feature>
<evidence type="ECO:0000313" key="3">
    <source>
        <dbReference type="Proteomes" id="UP000276133"/>
    </source>
</evidence>
<evidence type="ECO:0000256" key="1">
    <source>
        <dbReference type="SAM" id="Phobius"/>
    </source>
</evidence>
<reference evidence="2 3" key="1">
    <citation type="journal article" date="2018" name="Sci. Rep.">
        <title>Genomic signatures of local adaptation to the degree of environmental predictability in rotifers.</title>
        <authorList>
            <person name="Franch-Gras L."/>
            <person name="Hahn C."/>
            <person name="Garcia-Roger E.M."/>
            <person name="Carmona M.J."/>
            <person name="Serra M."/>
            <person name="Gomez A."/>
        </authorList>
    </citation>
    <scope>NUCLEOTIDE SEQUENCE [LARGE SCALE GENOMIC DNA]</scope>
    <source>
        <strain evidence="2">HYR1</strain>
    </source>
</reference>
<protein>
    <submittedName>
        <fullName evidence="2">Uncharacterized protein</fullName>
    </submittedName>
</protein>
<sequence length="194" mass="22745">MDCIDWYRRKISYKVVASHFNTFKLSERKKVSILFNFLPFCFRFTGFFLAKSRLDRWINIEKLGLLTKIKLIFLIINEIRKIHIKLDCDVKLQPQGGVPDLGSFFLKLFSHSNQSSHFSGKKIKFPHFVGLTPSSSSIHGTEMQILGKISSKVELKRRTREKAEFFLQNKTNVLLTAKRNFQQVRSQKLIEFLK</sequence>
<accession>A0A3M7PCJ5</accession>
<keyword evidence="3" id="KW-1185">Reference proteome</keyword>
<evidence type="ECO:0000313" key="2">
    <source>
        <dbReference type="EMBL" id="RMZ96768.1"/>
    </source>
</evidence>
<comment type="caution">
    <text evidence="2">The sequence shown here is derived from an EMBL/GenBank/DDBJ whole genome shotgun (WGS) entry which is preliminary data.</text>
</comment>
<keyword evidence="1" id="KW-0472">Membrane</keyword>
<keyword evidence="1" id="KW-0812">Transmembrane</keyword>
<dbReference type="AlphaFoldDB" id="A0A3M7PCJ5"/>